<accession>A0A0V1CZR4</accession>
<reference evidence="1 2" key="1">
    <citation type="submission" date="2015-01" db="EMBL/GenBank/DDBJ databases">
        <title>Evolution of Trichinella species and genotypes.</title>
        <authorList>
            <person name="Korhonen P.K."/>
            <person name="Edoardo P."/>
            <person name="Giuseppe L.R."/>
            <person name="Gasser R.B."/>
        </authorList>
    </citation>
    <scope>NUCLEOTIDE SEQUENCE [LARGE SCALE GENOMIC DNA]</scope>
    <source>
        <strain evidence="1">ISS13</strain>
    </source>
</reference>
<organism evidence="1 2">
    <name type="scientific">Trichinella pseudospiralis</name>
    <name type="common">Parasitic roundworm</name>
    <dbReference type="NCBI Taxonomy" id="6337"/>
    <lineage>
        <taxon>Eukaryota</taxon>
        <taxon>Metazoa</taxon>
        <taxon>Ecdysozoa</taxon>
        <taxon>Nematoda</taxon>
        <taxon>Enoplea</taxon>
        <taxon>Dorylaimia</taxon>
        <taxon>Trichinellida</taxon>
        <taxon>Trichinellidae</taxon>
        <taxon>Trichinella</taxon>
    </lineage>
</organism>
<proteinExistence type="predicted"/>
<evidence type="ECO:0000313" key="2">
    <source>
        <dbReference type="Proteomes" id="UP000054632"/>
    </source>
</evidence>
<dbReference type="AlphaFoldDB" id="A0A0V1CZR4"/>
<name>A0A0V1CZR4_TRIPS</name>
<comment type="caution">
    <text evidence="1">The sequence shown here is derived from an EMBL/GenBank/DDBJ whole genome shotgun (WGS) entry which is preliminary data.</text>
</comment>
<gene>
    <name evidence="1" type="ORF">T4A_11548</name>
</gene>
<dbReference type="EMBL" id="JYDR01003626">
    <property type="protein sequence ID" value="KRY54718.1"/>
    <property type="molecule type" value="Genomic_DNA"/>
</dbReference>
<dbReference type="Proteomes" id="UP000054632">
    <property type="component" value="Unassembled WGS sequence"/>
</dbReference>
<sequence>MNIDLEVLYCMCVGGLISAGTAGPPIGLPFSSASSSLP</sequence>
<evidence type="ECO:0000313" key="1">
    <source>
        <dbReference type="EMBL" id="KRY54718.1"/>
    </source>
</evidence>
<protein>
    <submittedName>
        <fullName evidence="1">Uncharacterized protein</fullName>
    </submittedName>
</protein>